<feature type="transmembrane region" description="Helical" evidence="2">
    <location>
        <begin position="71"/>
        <end position="93"/>
    </location>
</feature>
<evidence type="ECO:0000256" key="2">
    <source>
        <dbReference type="SAM" id="Phobius"/>
    </source>
</evidence>
<evidence type="ECO:0000313" key="3">
    <source>
        <dbReference type="EMBL" id="MFG6413551.1"/>
    </source>
</evidence>
<feature type="coiled-coil region" evidence="1">
    <location>
        <begin position="352"/>
        <end position="379"/>
    </location>
</feature>
<gene>
    <name evidence="3" type="ORF">ACG02S_06525</name>
</gene>
<feature type="transmembrane region" description="Helical" evidence="2">
    <location>
        <begin position="46"/>
        <end position="65"/>
    </location>
</feature>
<sequence length="470" mass="50877">MRPRTPDADAGTERDVQVGIAGLFNLRRDLDDPDNIDANVRAGVDVAGTNLWVLFFAILVASVGLNVNSTAVIIGAMLISPLMGPIVGVGYGLAVQDMRLIRRALRNLLIFAVISLLTSTLYFTVSPLRQAGTELLARTTPNLWDVLIAFFGGSAGILALTRKSISNVVPGVAIATALMPPLCTVGFGIALGDWGMAGGAFYLFVINGVFIAFSTFVFVKLIKLPLRGQVSERARWSTSLFTTLTVLGVLVPSAYLTWRFVQVQRFVAAATQEVDELARDDRFLLLDRDIDPDKRAILLTLSGEHREEGVAPRIAGRLAAQGFANTQVSVRFSGSERVNVTSLKQELRQDVLVQISREADELRKRVQELQAANDKLRKAQPAHAQLLAEVRAQLPQATRIVAASGAELPLRAAQPAASASAPAPAGAAQAVLMLRIETPRPLPRAERQRLERWLAVREPGHAVFVDYGTP</sequence>
<dbReference type="RefSeq" id="WP_394469631.1">
    <property type="nucleotide sequence ID" value="NZ_JBIGHY010000002.1"/>
</dbReference>
<protein>
    <submittedName>
        <fullName evidence="3">DUF389 domain-containing protein</fullName>
    </submittedName>
</protein>
<name>A0ABW7ENE4_9BURK</name>
<keyword evidence="2" id="KW-1133">Transmembrane helix</keyword>
<evidence type="ECO:0000313" key="4">
    <source>
        <dbReference type="Proteomes" id="UP001606300"/>
    </source>
</evidence>
<feature type="transmembrane region" description="Helical" evidence="2">
    <location>
        <begin position="197"/>
        <end position="219"/>
    </location>
</feature>
<feature type="transmembrane region" description="Helical" evidence="2">
    <location>
        <begin position="105"/>
        <end position="123"/>
    </location>
</feature>
<keyword evidence="2" id="KW-0812">Transmembrane</keyword>
<dbReference type="InterPro" id="IPR005240">
    <property type="entry name" value="DUF389"/>
</dbReference>
<feature type="transmembrane region" description="Helical" evidence="2">
    <location>
        <begin position="240"/>
        <end position="258"/>
    </location>
</feature>
<keyword evidence="1" id="KW-0175">Coiled coil</keyword>
<comment type="caution">
    <text evidence="3">The sequence shown here is derived from an EMBL/GenBank/DDBJ whole genome shotgun (WGS) entry which is preliminary data.</text>
</comment>
<dbReference type="Pfam" id="PF04087">
    <property type="entry name" value="DUF389"/>
    <property type="match status" value="1"/>
</dbReference>
<organism evidence="3 4">
    <name type="scientific">Pelomonas dachongensis</name>
    <dbReference type="NCBI Taxonomy" id="3299029"/>
    <lineage>
        <taxon>Bacteria</taxon>
        <taxon>Pseudomonadati</taxon>
        <taxon>Pseudomonadota</taxon>
        <taxon>Betaproteobacteria</taxon>
        <taxon>Burkholderiales</taxon>
        <taxon>Sphaerotilaceae</taxon>
        <taxon>Roseateles</taxon>
    </lineage>
</organism>
<dbReference type="Proteomes" id="UP001606300">
    <property type="component" value="Unassembled WGS sequence"/>
</dbReference>
<proteinExistence type="predicted"/>
<dbReference type="EMBL" id="JBIGHY010000002">
    <property type="protein sequence ID" value="MFG6413551.1"/>
    <property type="molecule type" value="Genomic_DNA"/>
</dbReference>
<evidence type="ECO:0000256" key="1">
    <source>
        <dbReference type="SAM" id="Coils"/>
    </source>
</evidence>
<keyword evidence="2" id="KW-0472">Membrane</keyword>
<keyword evidence="4" id="KW-1185">Reference proteome</keyword>
<reference evidence="3 4" key="1">
    <citation type="submission" date="2024-09" db="EMBL/GenBank/DDBJ databases">
        <title>Novel species of the genus Pelomonas and Roseateles isolated from streams.</title>
        <authorList>
            <person name="Lu H."/>
        </authorList>
    </citation>
    <scope>NUCLEOTIDE SEQUENCE [LARGE SCALE GENOMIC DNA]</scope>
    <source>
        <strain evidence="3 4">DC23W</strain>
    </source>
</reference>
<feature type="transmembrane region" description="Helical" evidence="2">
    <location>
        <begin position="143"/>
        <end position="161"/>
    </location>
</feature>
<dbReference type="PANTHER" id="PTHR20992">
    <property type="entry name" value="AT15442P-RELATED"/>
    <property type="match status" value="1"/>
</dbReference>
<accession>A0ABW7ENE4</accession>
<feature type="transmembrane region" description="Helical" evidence="2">
    <location>
        <begin position="168"/>
        <end position="191"/>
    </location>
</feature>
<dbReference type="PANTHER" id="PTHR20992:SF9">
    <property type="entry name" value="AT15442P-RELATED"/>
    <property type="match status" value="1"/>
</dbReference>